<feature type="transmembrane region" description="Helical" evidence="1">
    <location>
        <begin position="156"/>
        <end position="176"/>
    </location>
</feature>
<keyword evidence="3" id="KW-1185">Reference proteome</keyword>
<sequence>MFGLPGVGDDEAVLGKNWKDNATYVLGFPIHYLGTLNSYEYVMQAEGDPAELRQRFHSAYLQAFLAMVMTCVFLRNAAFAAVMVYRRPRLLAGWCCLIQPILGLVFSIGTSALIFPGALPCYQVIFATAIGVSVSPICIGAVLLQKAYIVHDRNKWLLATGIIMIILQSLVVFIAMDSPILMVPDGNCTYHYPRYLPWTKLAFDLPANVVFSAAFLVVVYRQYRIFGSAVWGRLVRNGIQNMCLIVFSNFICIFCAAFEVGGAFAQTFITVDWTIASTLLVHHCQGIRNTTASSEERGPRTVNAIDGFSQIRTAASVLQNTSTDLEPNQWESHETEIRALARRIPDTQHAQS</sequence>
<keyword evidence="1" id="KW-1133">Transmembrane helix</keyword>
<feature type="transmembrane region" description="Helical" evidence="1">
    <location>
        <begin position="91"/>
        <end position="116"/>
    </location>
</feature>
<reference evidence="3" key="1">
    <citation type="journal article" date="2018" name="Nat. Microbiol.">
        <title>Leveraging single-cell genomics to expand the fungal tree of life.</title>
        <authorList>
            <person name="Ahrendt S.R."/>
            <person name="Quandt C.A."/>
            <person name="Ciobanu D."/>
            <person name="Clum A."/>
            <person name="Salamov A."/>
            <person name="Andreopoulos B."/>
            <person name="Cheng J.F."/>
            <person name="Woyke T."/>
            <person name="Pelin A."/>
            <person name="Henrissat B."/>
            <person name="Reynolds N.K."/>
            <person name="Benny G.L."/>
            <person name="Smith M.E."/>
            <person name="James T.Y."/>
            <person name="Grigoriev I.V."/>
        </authorList>
    </citation>
    <scope>NUCLEOTIDE SEQUENCE [LARGE SCALE GENOMIC DNA]</scope>
    <source>
        <strain evidence="3">RSA 1356</strain>
    </source>
</reference>
<evidence type="ECO:0000256" key="1">
    <source>
        <dbReference type="SAM" id="Phobius"/>
    </source>
</evidence>
<protein>
    <submittedName>
        <fullName evidence="2">Uncharacterized protein</fullName>
    </submittedName>
</protein>
<dbReference type="EMBL" id="KZ992668">
    <property type="protein sequence ID" value="RKP07825.1"/>
    <property type="molecule type" value="Genomic_DNA"/>
</dbReference>
<feature type="transmembrane region" description="Helical" evidence="1">
    <location>
        <begin position="201"/>
        <end position="220"/>
    </location>
</feature>
<evidence type="ECO:0000313" key="3">
    <source>
        <dbReference type="Proteomes" id="UP000271241"/>
    </source>
</evidence>
<feature type="transmembrane region" description="Helical" evidence="1">
    <location>
        <begin position="59"/>
        <end position="84"/>
    </location>
</feature>
<dbReference type="OrthoDB" id="2256270at2759"/>
<name>A0A4P9XPA4_9FUNG</name>
<accession>A0A4P9XPA4</accession>
<dbReference type="AlphaFoldDB" id="A0A4P9XPA4"/>
<dbReference type="Proteomes" id="UP000271241">
    <property type="component" value="Unassembled WGS sequence"/>
</dbReference>
<gene>
    <name evidence="2" type="ORF">THASP1DRAFT_30359</name>
</gene>
<keyword evidence="1" id="KW-0472">Membrane</keyword>
<feature type="transmembrane region" description="Helical" evidence="1">
    <location>
        <begin position="241"/>
        <end position="265"/>
    </location>
</feature>
<keyword evidence="1" id="KW-0812">Transmembrane</keyword>
<evidence type="ECO:0000313" key="2">
    <source>
        <dbReference type="EMBL" id="RKP07825.1"/>
    </source>
</evidence>
<organism evidence="2 3">
    <name type="scientific">Thamnocephalis sphaerospora</name>
    <dbReference type="NCBI Taxonomy" id="78915"/>
    <lineage>
        <taxon>Eukaryota</taxon>
        <taxon>Fungi</taxon>
        <taxon>Fungi incertae sedis</taxon>
        <taxon>Zoopagomycota</taxon>
        <taxon>Zoopagomycotina</taxon>
        <taxon>Zoopagomycetes</taxon>
        <taxon>Zoopagales</taxon>
        <taxon>Sigmoideomycetaceae</taxon>
        <taxon>Thamnocephalis</taxon>
    </lineage>
</organism>
<feature type="transmembrane region" description="Helical" evidence="1">
    <location>
        <begin position="122"/>
        <end position="144"/>
    </location>
</feature>
<proteinExistence type="predicted"/>